<dbReference type="PANTHER" id="PTHR30204">
    <property type="entry name" value="REDOX-CYCLING DRUG-SENSING TRANSCRIPTIONAL ACTIVATOR SOXR"/>
    <property type="match status" value="1"/>
</dbReference>
<dbReference type="Gene3D" id="1.10.1660.10">
    <property type="match status" value="1"/>
</dbReference>
<dbReference type="PANTHER" id="PTHR30204:SF0">
    <property type="entry name" value="REDOX-SENSITIVE TRANSCRIPTIONAL ACTIVATOR SOXR"/>
    <property type="match status" value="1"/>
</dbReference>
<dbReference type="InterPro" id="IPR047057">
    <property type="entry name" value="MerR_fam"/>
</dbReference>
<keyword evidence="1" id="KW-0001">2Fe-2S</keyword>
<dbReference type="InterPro" id="IPR000551">
    <property type="entry name" value="MerR-type_HTH_dom"/>
</dbReference>
<dbReference type="PRINTS" id="PR00040">
    <property type="entry name" value="HTHMERR"/>
</dbReference>
<evidence type="ECO:0000313" key="6">
    <source>
        <dbReference type="EMBL" id="GAA4185066.1"/>
    </source>
</evidence>
<dbReference type="EMBL" id="BAABBX010000005">
    <property type="protein sequence ID" value="GAA4185066.1"/>
    <property type="molecule type" value="Genomic_DNA"/>
</dbReference>
<protein>
    <submittedName>
        <fullName evidence="6">Redox-sensitive transcriptional activator SoxR</fullName>
    </submittedName>
</protein>
<proteinExistence type="predicted"/>
<accession>A0ABP8AJL5</accession>
<sequence>MPHIAPNELLRIGEVARRAGVSVPTIRYYEERGLIDAVRTTGGRRAFPRHTLRRLAVVAAGQRVGLSLQQIADALDELPRDRAPTQREWTRMSRHWATLVERRIEVLQRLASDLDGCIGCGCLSLGKCTLFNPGDEAAGEGAGSRWLRRAEQADAERGASVTIDGGLIQTM</sequence>
<evidence type="ECO:0000259" key="5">
    <source>
        <dbReference type="PROSITE" id="PS50937"/>
    </source>
</evidence>
<dbReference type="Pfam" id="PF13411">
    <property type="entry name" value="MerR_1"/>
    <property type="match status" value="1"/>
</dbReference>
<dbReference type="InterPro" id="IPR010211">
    <property type="entry name" value="Redox-sen_tscrpt-act_SoxR"/>
</dbReference>
<dbReference type="PROSITE" id="PS50937">
    <property type="entry name" value="HTH_MERR_2"/>
    <property type="match status" value="1"/>
</dbReference>
<evidence type="ECO:0000256" key="1">
    <source>
        <dbReference type="ARBA" id="ARBA00022714"/>
    </source>
</evidence>
<feature type="domain" description="HTH merR-type" evidence="5">
    <location>
        <begin position="9"/>
        <end position="77"/>
    </location>
</feature>
<dbReference type="NCBIfam" id="TIGR01950">
    <property type="entry name" value="SoxR"/>
    <property type="match status" value="1"/>
</dbReference>
<organism evidence="6 7">
    <name type="scientific">Gryllotalpicola kribbensis</name>
    <dbReference type="NCBI Taxonomy" id="993084"/>
    <lineage>
        <taxon>Bacteria</taxon>
        <taxon>Bacillati</taxon>
        <taxon>Actinomycetota</taxon>
        <taxon>Actinomycetes</taxon>
        <taxon>Micrococcales</taxon>
        <taxon>Microbacteriaceae</taxon>
        <taxon>Gryllotalpicola</taxon>
    </lineage>
</organism>
<dbReference type="PROSITE" id="PS00552">
    <property type="entry name" value="HTH_MERR_1"/>
    <property type="match status" value="1"/>
</dbReference>
<evidence type="ECO:0000256" key="4">
    <source>
        <dbReference type="ARBA" id="ARBA00023125"/>
    </source>
</evidence>
<dbReference type="RefSeq" id="WP_344773776.1">
    <property type="nucleotide sequence ID" value="NZ_BAABBX010000005.1"/>
</dbReference>
<comment type="caution">
    <text evidence="6">The sequence shown here is derived from an EMBL/GenBank/DDBJ whole genome shotgun (WGS) entry which is preliminary data.</text>
</comment>
<gene>
    <name evidence="6" type="primary">soxR</name>
    <name evidence="6" type="ORF">GCM10022288_06540</name>
</gene>
<keyword evidence="2" id="KW-0408">Iron</keyword>
<keyword evidence="4" id="KW-0238">DNA-binding</keyword>
<name>A0ABP8AJL5_9MICO</name>
<evidence type="ECO:0000313" key="7">
    <source>
        <dbReference type="Proteomes" id="UP001500213"/>
    </source>
</evidence>
<dbReference type="SMART" id="SM00422">
    <property type="entry name" value="HTH_MERR"/>
    <property type="match status" value="1"/>
</dbReference>
<reference evidence="7" key="1">
    <citation type="journal article" date="2019" name="Int. J. Syst. Evol. Microbiol.">
        <title>The Global Catalogue of Microorganisms (GCM) 10K type strain sequencing project: providing services to taxonomists for standard genome sequencing and annotation.</title>
        <authorList>
            <consortium name="The Broad Institute Genomics Platform"/>
            <consortium name="The Broad Institute Genome Sequencing Center for Infectious Disease"/>
            <person name="Wu L."/>
            <person name="Ma J."/>
        </authorList>
    </citation>
    <scope>NUCLEOTIDE SEQUENCE [LARGE SCALE GENOMIC DNA]</scope>
    <source>
        <strain evidence="7">JCM 17593</strain>
    </source>
</reference>
<dbReference type="InterPro" id="IPR009061">
    <property type="entry name" value="DNA-bd_dom_put_sf"/>
</dbReference>
<evidence type="ECO:0000256" key="3">
    <source>
        <dbReference type="ARBA" id="ARBA00023014"/>
    </source>
</evidence>
<keyword evidence="3" id="KW-0411">Iron-sulfur</keyword>
<keyword evidence="1" id="KW-0479">Metal-binding</keyword>
<keyword evidence="7" id="KW-1185">Reference proteome</keyword>
<dbReference type="SUPFAM" id="SSF46955">
    <property type="entry name" value="Putative DNA-binding domain"/>
    <property type="match status" value="1"/>
</dbReference>
<evidence type="ECO:0000256" key="2">
    <source>
        <dbReference type="ARBA" id="ARBA00023004"/>
    </source>
</evidence>
<dbReference type="Proteomes" id="UP001500213">
    <property type="component" value="Unassembled WGS sequence"/>
</dbReference>